<protein>
    <submittedName>
        <fullName evidence="1">Uncharacterized protein</fullName>
    </submittedName>
</protein>
<reference evidence="1 2" key="1">
    <citation type="journal article" date="2015" name="Stand. Genomic Sci.">
        <title>Genomic Encyclopedia of Bacterial and Archaeal Type Strains, Phase III: the genomes of soil and plant-associated and newly described type strains.</title>
        <authorList>
            <person name="Whitman W.B."/>
            <person name="Woyke T."/>
            <person name="Klenk H.P."/>
            <person name="Zhou Y."/>
            <person name="Lilburn T.G."/>
            <person name="Beck B.J."/>
            <person name="De Vos P."/>
            <person name="Vandamme P."/>
            <person name="Eisen J.A."/>
            <person name="Garrity G."/>
            <person name="Hugenholtz P."/>
            <person name="Kyrpides N.C."/>
        </authorList>
    </citation>
    <scope>NUCLEOTIDE SEQUENCE [LARGE SCALE GENOMIC DNA]</scope>
    <source>
        <strain evidence="1 2">CGMCC 1.10115</strain>
    </source>
</reference>
<evidence type="ECO:0000313" key="1">
    <source>
        <dbReference type="EMBL" id="TWH91003.1"/>
    </source>
</evidence>
<proteinExistence type="predicted"/>
<sequence length="80" mass="9519">MEYLYKVAWCPICSQGWVEIVKNVKTKELFLMCEECLSEWEHPNNVTVKSVISEINDNQVTTPTHEEIRSADWERYIINR</sequence>
<gene>
    <name evidence="1" type="ORF">IQ19_00453</name>
</gene>
<name>A0A562K6X2_9BACI</name>
<keyword evidence="2" id="KW-1185">Reference proteome</keyword>
<organism evidence="1 2">
    <name type="scientific">Cytobacillus oceanisediminis</name>
    <dbReference type="NCBI Taxonomy" id="665099"/>
    <lineage>
        <taxon>Bacteria</taxon>
        <taxon>Bacillati</taxon>
        <taxon>Bacillota</taxon>
        <taxon>Bacilli</taxon>
        <taxon>Bacillales</taxon>
        <taxon>Bacillaceae</taxon>
        <taxon>Cytobacillus</taxon>
    </lineage>
</organism>
<dbReference type="EMBL" id="VLKI01000001">
    <property type="protein sequence ID" value="TWH91003.1"/>
    <property type="molecule type" value="Genomic_DNA"/>
</dbReference>
<dbReference type="AlphaFoldDB" id="A0A562K6X2"/>
<comment type="caution">
    <text evidence="1">The sequence shown here is derived from an EMBL/GenBank/DDBJ whole genome shotgun (WGS) entry which is preliminary data.</text>
</comment>
<evidence type="ECO:0000313" key="2">
    <source>
        <dbReference type="Proteomes" id="UP000318667"/>
    </source>
</evidence>
<dbReference type="Proteomes" id="UP000318667">
    <property type="component" value="Unassembled WGS sequence"/>
</dbReference>
<accession>A0A562K6X2</accession>